<organism evidence="3 4">
    <name type="scientific">Hymenolepis diminuta</name>
    <name type="common">Rat tapeworm</name>
    <dbReference type="NCBI Taxonomy" id="6216"/>
    <lineage>
        <taxon>Eukaryota</taxon>
        <taxon>Metazoa</taxon>
        <taxon>Spiralia</taxon>
        <taxon>Lophotrochozoa</taxon>
        <taxon>Platyhelminthes</taxon>
        <taxon>Cestoda</taxon>
        <taxon>Eucestoda</taxon>
        <taxon>Cyclophyllidea</taxon>
        <taxon>Hymenolepididae</taxon>
        <taxon>Hymenolepis</taxon>
    </lineage>
</organism>
<dbReference type="AlphaFoldDB" id="A0A564YKH7"/>
<keyword evidence="1" id="KW-0175">Coiled coil</keyword>
<accession>A0A564YKH7</accession>
<keyword evidence="4" id="KW-1185">Reference proteome</keyword>
<evidence type="ECO:0000256" key="1">
    <source>
        <dbReference type="SAM" id="Coils"/>
    </source>
</evidence>
<protein>
    <submittedName>
        <fullName evidence="3">Uncharacterized protein</fullName>
    </submittedName>
</protein>
<feature type="region of interest" description="Disordered" evidence="2">
    <location>
        <begin position="1"/>
        <end position="30"/>
    </location>
</feature>
<name>A0A564YKH7_HYMDI</name>
<evidence type="ECO:0000256" key="2">
    <source>
        <dbReference type="SAM" id="MobiDB-lite"/>
    </source>
</evidence>
<evidence type="ECO:0000313" key="4">
    <source>
        <dbReference type="Proteomes" id="UP000321570"/>
    </source>
</evidence>
<dbReference type="EMBL" id="CABIJS010000222">
    <property type="protein sequence ID" value="VUZ47228.1"/>
    <property type="molecule type" value="Genomic_DNA"/>
</dbReference>
<feature type="coiled-coil region" evidence="1">
    <location>
        <begin position="408"/>
        <end position="470"/>
    </location>
</feature>
<dbReference type="Proteomes" id="UP000321570">
    <property type="component" value="Unassembled WGS sequence"/>
</dbReference>
<proteinExistence type="predicted"/>
<gene>
    <name evidence="3" type="ORF">WMSIL1_LOCUS6392</name>
</gene>
<sequence length="603" mass="70990">MHNLKFPMRRRVASEGSIEESEDSFSDHKTRFKSQNLPSEDLVKTSQVLLDERSNAKQFQQFYSHLKFAHAQLQESHTALEGRFSDALQGWLFEKQLLNEKLNRVLKEKQELECLCIELQKSNFTPERFELIKCDIQSEVQRQYDLKLNKAMRETELARNECNRAIEELKKLKIIHEQLRISFESLHERNALLEESERQYIAESHQEVINRLSAILGSDTETLINLFRENSEIRAQCNIVLDESEKSKRLYDTQVSELKNELIQTIDALTKVKSDKTILARKYEVLQEEAEMLSNSLSYTQTELKAIRRKVVDLGREKMSLEKHLKGDILKLKTELNESRLATEKKRIEMEKQRDEFAFQVQDLTNKMALAMARYEESEAQCQHEFATKEWDLQKCIKETTEASKHRSAQILRQLERAQLNLKELSIQYKELIMTLTESEKSKLEALQKVNQMENQNSELKSEFAMTKQELIVRQKQVKSLEIAMQELMSNDDQIPGEDANMEGTKDSQMTGVKETYMKLIEKFKSQKIKLSKKIRELNADLIAKSRETEHFKKENERLNRYNTPQSEYLKILDQLKEFKRRKESFWLLLQQANSIIPISFTN</sequence>
<evidence type="ECO:0000313" key="3">
    <source>
        <dbReference type="EMBL" id="VUZ47228.1"/>
    </source>
</evidence>
<reference evidence="3 4" key="1">
    <citation type="submission" date="2019-07" db="EMBL/GenBank/DDBJ databases">
        <authorList>
            <person name="Jastrzebski P J."/>
            <person name="Paukszto L."/>
            <person name="Jastrzebski P J."/>
        </authorList>
    </citation>
    <scope>NUCLEOTIDE SEQUENCE [LARGE SCALE GENOMIC DNA]</scope>
    <source>
        <strain evidence="3 4">WMS-il1</strain>
    </source>
</reference>
<feature type="coiled-coil region" evidence="1">
    <location>
        <begin position="95"/>
        <end position="122"/>
    </location>
</feature>